<dbReference type="PANTHER" id="PTHR12943">
    <property type="entry name" value="HOMOCYSTEINE-RESPONSIVE ENDOPLASMIC RETICULUM-RESIDENT UNIQUITIN-LIKE DOMAIN HERPUD PROTEIN FAMILY MEMBER"/>
    <property type="match status" value="1"/>
</dbReference>
<dbReference type="AlphaFoldDB" id="A0A9P3H4W4"/>
<dbReference type="GO" id="GO:0016020">
    <property type="term" value="C:membrane"/>
    <property type="evidence" value="ECO:0007669"/>
    <property type="project" value="UniProtKB-SubCell"/>
</dbReference>
<keyword evidence="4" id="KW-0472">Membrane</keyword>
<evidence type="ECO:0000256" key="4">
    <source>
        <dbReference type="ARBA" id="ARBA00023136"/>
    </source>
</evidence>
<feature type="compositionally biased region" description="Low complexity" evidence="5">
    <location>
        <begin position="437"/>
        <end position="466"/>
    </location>
</feature>
<feature type="compositionally biased region" description="Polar residues" evidence="5">
    <location>
        <begin position="92"/>
        <end position="109"/>
    </location>
</feature>
<dbReference type="PROSITE" id="PS50053">
    <property type="entry name" value="UBIQUITIN_2"/>
    <property type="match status" value="1"/>
</dbReference>
<feature type="compositionally biased region" description="Low complexity" evidence="5">
    <location>
        <begin position="126"/>
        <end position="143"/>
    </location>
</feature>
<dbReference type="GO" id="GO:0030968">
    <property type="term" value="P:endoplasmic reticulum unfolded protein response"/>
    <property type="evidence" value="ECO:0007669"/>
    <property type="project" value="TreeGrafter"/>
</dbReference>
<protein>
    <recommendedName>
        <fullName evidence="6">Ubiquitin-like domain-containing protein</fullName>
    </recommendedName>
</protein>
<evidence type="ECO:0000313" key="7">
    <source>
        <dbReference type="EMBL" id="GJJ70141.1"/>
    </source>
</evidence>
<feature type="domain" description="Ubiquitin-like" evidence="6">
    <location>
        <begin position="7"/>
        <end position="94"/>
    </location>
</feature>
<name>A0A9P3H4W4_9FUNG</name>
<keyword evidence="8" id="KW-1185">Reference proteome</keyword>
<dbReference type="PANTHER" id="PTHR12943:SF27">
    <property type="entry name" value="HOMOCYSTEINE-INDUCED ENDOPLASMIC RETICULUM PROTEIN, ISOFORM A"/>
    <property type="match status" value="1"/>
</dbReference>
<feature type="compositionally biased region" description="Low complexity" evidence="5">
    <location>
        <begin position="355"/>
        <end position="367"/>
    </location>
</feature>
<dbReference type="SUPFAM" id="SSF54236">
    <property type="entry name" value="Ubiquitin-like"/>
    <property type="match status" value="1"/>
</dbReference>
<dbReference type="Gene3D" id="3.10.20.90">
    <property type="entry name" value="Phosphatidylinositol 3-kinase Catalytic Subunit, Chain A, domain 1"/>
    <property type="match status" value="1"/>
</dbReference>
<evidence type="ECO:0000313" key="8">
    <source>
        <dbReference type="Proteomes" id="UP000827284"/>
    </source>
</evidence>
<comment type="subcellular location">
    <subcellularLocation>
        <location evidence="1">Membrane</location>
    </subcellularLocation>
</comment>
<keyword evidence="3" id="KW-1133">Transmembrane helix</keyword>
<dbReference type="EMBL" id="BQFW01000003">
    <property type="protein sequence ID" value="GJJ70141.1"/>
    <property type="molecule type" value="Genomic_DNA"/>
</dbReference>
<evidence type="ECO:0000256" key="2">
    <source>
        <dbReference type="ARBA" id="ARBA00022692"/>
    </source>
</evidence>
<feature type="region of interest" description="Disordered" evidence="5">
    <location>
        <begin position="355"/>
        <end position="495"/>
    </location>
</feature>
<proteinExistence type="predicted"/>
<comment type="caution">
    <text evidence="7">The sequence shown here is derived from an EMBL/GenBank/DDBJ whole genome shotgun (WGS) entry which is preliminary data.</text>
</comment>
<dbReference type="OrthoDB" id="21589at2759"/>
<evidence type="ECO:0000256" key="1">
    <source>
        <dbReference type="ARBA" id="ARBA00004370"/>
    </source>
</evidence>
<feature type="compositionally biased region" description="Low complexity" evidence="5">
    <location>
        <begin position="479"/>
        <end position="494"/>
    </location>
</feature>
<reference evidence="7" key="1">
    <citation type="submission" date="2021-11" db="EMBL/GenBank/DDBJ databases">
        <authorList>
            <person name="Herlambang A."/>
            <person name="Guo Y."/>
            <person name="Takashima Y."/>
            <person name="Nishizawa T."/>
        </authorList>
    </citation>
    <scope>NUCLEOTIDE SEQUENCE</scope>
    <source>
        <strain evidence="7">E1425</strain>
    </source>
</reference>
<reference evidence="7" key="2">
    <citation type="journal article" date="2022" name="Microbiol. Resour. Announc.">
        <title>Whole-Genome Sequence of Entomortierella parvispora E1425, a Mucoromycotan Fungus Associated with Burkholderiaceae-Related Endosymbiotic Bacteria.</title>
        <authorList>
            <person name="Herlambang A."/>
            <person name="Guo Y."/>
            <person name="Takashima Y."/>
            <person name="Narisawa K."/>
            <person name="Ohta H."/>
            <person name="Nishizawa T."/>
        </authorList>
    </citation>
    <scope>NUCLEOTIDE SEQUENCE</scope>
    <source>
        <strain evidence="7">E1425</strain>
    </source>
</reference>
<dbReference type="InterPro" id="IPR029071">
    <property type="entry name" value="Ubiquitin-like_domsf"/>
</dbReference>
<dbReference type="InterPro" id="IPR039751">
    <property type="entry name" value="HERPUD1/2"/>
</dbReference>
<evidence type="ECO:0000256" key="5">
    <source>
        <dbReference type="SAM" id="MobiDB-lite"/>
    </source>
</evidence>
<dbReference type="InterPro" id="IPR000626">
    <property type="entry name" value="Ubiquitin-like_dom"/>
</dbReference>
<feature type="region of interest" description="Disordered" evidence="5">
    <location>
        <begin position="91"/>
        <end position="143"/>
    </location>
</feature>
<keyword evidence="2" id="KW-0812">Transmembrane</keyword>
<feature type="compositionally biased region" description="Low complexity" evidence="5">
    <location>
        <begin position="375"/>
        <end position="428"/>
    </location>
</feature>
<evidence type="ECO:0000256" key="3">
    <source>
        <dbReference type="ARBA" id="ARBA00022989"/>
    </source>
</evidence>
<organism evidence="7 8">
    <name type="scientific">Entomortierella parvispora</name>
    <dbReference type="NCBI Taxonomy" id="205924"/>
    <lineage>
        <taxon>Eukaryota</taxon>
        <taxon>Fungi</taxon>
        <taxon>Fungi incertae sedis</taxon>
        <taxon>Mucoromycota</taxon>
        <taxon>Mortierellomycotina</taxon>
        <taxon>Mortierellomycetes</taxon>
        <taxon>Mortierellales</taxon>
        <taxon>Mortierellaceae</taxon>
        <taxon>Entomortierella</taxon>
    </lineage>
</organism>
<dbReference type="Proteomes" id="UP000827284">
    <property type="component" value="Unassembled WGS sequence"/>
</dbReference>
<accession>A0A9P3H4W4</accession>
<sequence>MDTDSSLTVVIISPTHSPHRFTLDLACKSTILQLKDLIAIRLQNGADTLLTSADQRLIYGGRILEDSETLDSIFEKVDCSNAPTIHLVVSQRHASGSGQQQHQRTSAPGTPSPLRFRMQSDREHSTSTGSGNQNGNNTAATSSTNLNASLFTPMTRSSSEPLSALPFQATVSGTATSAAAQPKQANASPVPQFAPSLLPLQHVLVNGMPYLVPAAYMPMLHLQQQIQLNALHPYLGPSMATNMDGTIYYQHIPSQGPAHLGHGLAAAQAAGQAGGAAALAGGGQELNARDQAVRDQRRAASLWLFLKLAFGVYLFSQNGSIERIVLLNIAALIIFLHQTGRLRIVRRIVHQPGDQAQAGYNPAAPGGAMPPPPQAASAPAQHRTTTSTSTSTSNSSSTPSATTPSLESKLNENSSNSSAPYAGSSSANTTGSNDTHLSSNSSPPSLSKTANVSQSNDDSTSSTNGQVQEAAEGNHAEQRQQQQQQQQPEQQQPRMSTWRSIEYALLTFITSLVPAPPPEIDPAVANAAAAGERGM</sequence>
<evidence type="ECO:0000259" key="6">
    <source>
        <dbReference type="PROSITE" id="PS50053"/>
    </source>
</evidence>
<dbReference type="Pfam" id="PF00240">
    <property type="entry name" value="ubiquitin"/>
    <property type="match status" value="1"/>
</dbReference>
<gene>
    <name evidence="7" type="ORF">EMPS_02490</name>
</gene>